<name>A0ABN9AZ37_9NEOB</name>
<evidence type="ECO:0000313" key="2">
    <source>
        <dbReference type="Proteomes" id="UP001162483"/>
    </source>
</evidence>
<reference evidence="1" key="1">
    <citation type="submission" date="2023-05" db="EMBL/GenBank/DDBJ databases">
        <authorList>
            <person name="Stuckert A."/>
        </authorList>
    </citation>
    <scope>NUCLEOTIDE SEQUENCE</scope>
</reference>
<gene>
    <name evidence="1" type="ORF">SPARVUS_LOCUS1600408</name>
</gene>
<proteinExistence type="predicted"/>
<accession>A0ABN9AZ37</accession>
<dbReference type="Proteomes" id="UP001162483">
    <property type="component" value="Unassembled WGS sequence"/>
</dbReference>
<organism evidence="1 2">
    <name type="scientific">Staurois parvus</name>
    <dbReference type="NCBI Taxonomy" id="386267"/>
    <lineage>
        <taxon>Eukaryota</taxon>
        <taxon>Metazoa</taxon>
        <taxon>Chordata</taxon>
        <taxon>Craniata</taxon>
        <taxon>Vertebrata</taxon>
        <taxon>Euteleostomi</taxon>
        <taxon>Amphibia</taxon>
        <taxon>Batrachia</taxon>
        <taxon>Anura</taxon>
        <taxon>Neobatrachia</taxon>
        <taxon>Ranoidea</taxon>
        <taxon>Ranidae</taxon>
        <taxon>Staurois</taxon>
    </lineage>
</organism>
<feature type="non-terminal residue" evidence="1">
    <location>
        <position position="1"/>
    </location>
</feature>
<comment type="caution">
    <text evidence="1">The sequence shown here is derived from an EMBL/GenBank/DDBJ whole genome shotgun (WGS) entry which is preliminary data.</text>
</comment>
<keyword evidence="2" id="KW-1185">Reference proteome</keyword>
<evidence type="ECO:0000313" key="1">
    <source>
        <dbReference type="EMBL" id="CAI9539485.1"/>
    </source>
</evidence>
<protein>
    <submittedName>
        <fullName evidence="1">Uncharacterized protein</fullName>
    </submittedName>
</protein>
<sequence length="80" mass="9132">FTISLYSVHRTWKCNYFSKYKLLDTFSSAIRALVKACMRSFLSAPGGCKTLDLCLNSVDWPCADHMHSPKKKKKKNTLSI</sequence>
<dbReference type="EMBL" id="CATNWA010001218">
    <property type="protein sequence ID" value="CAI9539485.1"/>
    <property type="molecule type" value="Genomic_DNA"/>
</dbReference>